<proteinExistence type="predicted"/>
<dbReference type="Proteomes" id="UP001356095">
    <property type="component" value="Unassembled WGS sequence"/>
</dbReference>
<evidence type="ECO:0000313" key="3">
    <source>
        <dbReference type="Proteomes" id="UP001356095"/>
    </source>
</evidence>
<name>A0ABU7KCX4_9ACTN</name>
<organism evidence="2 3">
    <name type="scientific">Nocardiopsis codii</name>
    <dbReference type="NCBI Taxonomy" id="3065942"/>
    <lineage>
        <taxon>Bacteria</taxon>
        <taxon>Bacillati</taxon>
        <taxon>Actinomycetota</taxon>
        <taxon>Actinomycetes</taxon>
        <taxon>Streptosporangiales</taxon>
        <taxon>Nocardiopsidaceae</taxon>
        <taxon>Nocardiopsis</taxon>
    </lineage>
</organism>
<comment type="caution">
    <text evidence="2">The sequence shown here is derived from an EMBL/GenBank/DDBJ whole genome shotgun (WGS) entry which is preliminary data.</text>
</comment>
<evidence type="ECO:0000313" key="2">
    <source>
        <dbReference type="EMBL" id="MEE2040088.1"/>
    </source>
</evidence>
<feature type="domain" description="YspA cpYpsA-related SLOG" evidence="1">
    <location>
        <begin position="2"/>
        <end position="66"/>
    </location>
</feature>
<keyword evidence="3" id="KW-1185">Reference proteome</keyword>
<gene>
    <name evidence="2" type="ORF">Q8791_22995</name>
</gene>
<evidence type="ECO:0000259" key="1">
    <source>
        <dbReference type="Pfam" id="PF10686"/>
    </source>
</evidence>
<accession>A0ABU7KCX4</accession>
<protein>
    <submittedName>
        <fullName evidence="2">DUF2493 domain-containing protein</fullName>
    </submittedName>
</protein>
<dbReference type="Pfam" id="PF10686">
    <property type="entry name" value="YAcAr"/>
    <property type="match status" value="1"/>
</dbReference>
<dbReference type="RefSeq" id="WP_330093858.1">
    <property type="nucleotide sequence ID" value="NZ_JAUZMY010000026.1"/>
</dbReference>
<dbReference type="EMBL" id="JAUZMY010000026">
    <property type="protein sequence ID" value="MEE2040088.1"/>
    <property type="molecule type" value="Genomic_DNA"/>
</dbReference>
<reference evidence="2 3" key="1">
    <citation type="submission" date="2023-08" db="EMBL/GenBank/DDBJ databases">
        <authorList>
            <person name="Girao M."/>
            <person name="Carvalho M.F."/>
        </authorList>
    </citation>
    <scope>NUCLEOTIDE SEQUENCE [LARGE SCALE GENOMIC DNA]</scope>
    <source>
        <strain evidence="2 3">CT-R113</strain>
    </source>
</reference>
<sequence>MTGGRDYGDQDRVNAALEQAHDILCGDGEPPMLIHGGASGADALAAKYAHAHYWPTTVFPANWWRHGKAAGPRRNQQMANTTADLMADPGDAVCVVFPGGRGTADMVRRAEAAGIRVVFAGER</sequence>
<dbReference type="InterPro" id="IPR019627">
    <property type="entry name" value="YAcAr"/>
</dbReference>